<organism evidence="1 2">
    <name type="scientific">Solanum commersonii</name>
    <name type="common">Commerson's wild potato</name>
    <name type="synonym">Commerson's nightshade</name>
    <dbReference type="NCBI Taxonomy" id="4109"/>
    <lineage>
        <taxon>Eukaryota</taxon>
        <taxon>Viridiplantae</taxon>
        <taxon>Streptophyta</taxon>
        <taxon>Embryophyta</taxon>
        <taxon>Tracheophyta</taxon>
        <taxon>Spermatophyta</taxon>
        <taxon>Magnoliopsida</taxon>
        <taxon>eudicotyledons</taxon>
        <taxon>Gunneridae</taxon>
        <taxon>Pentapetalae</taxon>
        <taxon>asterids</taxon>
        <taxon>lamiids</taxon>
        <taxon>Solanales</taxon>
        <taxon>Solanaceae</taxon>
        <taxon>Solanoideae</taxon>
        <taxon>Solaneae</taxon>
        <taxon>Solanum</taxon>
    </lineage>
</organism>
<sequence length="265" mass="29603">MRVEWVDNLTKRSTSNTVSLNGSHQHNLANPDGQDALCMDQAWVAQVVKSTLTEDLGSSFEPHSLTKLDTVTGQELREDTSKSTKHSLSAVDHLEFTVLGKGFRLGDSPENGPKYLTRSGPYHELLDEADLETAFLIVILPFPVISEEDGESLTACPEKEGEERAIVEAAMVYNKRKVMITHNYFTRPSNNKSSRFSFSGDKICGIRPGVVINRVCKVVSKVLQWTLSGNNGLNEESKHREHSKSTVLDLLYLELSKRLWIISKT</sequence>
<accession>A0A9J6ABW1</accession>
<dbReference type="OrthoDB" id="1938664at2759"/>
<dbReference type="Proteomes" id="UP000824120">
    <property type="component" value="Chromosome 2"/>
</dbReference>
<gene>
    <name evidence="1" type="ORF">H5410_007400</name>
</gene>
<evidence type="ECO:0000313" key="2">
    <source>
        <dbReference type="Proteomes" id="UP000824120"/>
    </source>
</evidence>
<comment type="caution">
    <text evidence="1">The sequence shown here is derived from an EMBL/GenBank/DDBJ whole genome shotgun (WGS) entry which is preliminary data.</text>
</comment>
<evidence type="ECO:0000313" key="1">
    <source>
        <dbReference type="EMBL" id="KAG5622182.1"/>
    </source>
</evidence>
<name>A0A9J6ABW1_SOLCO</name>
<dbReference type="EMBL" id="JACXVP010000002">
    <property type="protein sequence ID" value="KAG5622182.1"/>
    <property type="molecule type" value="Genomic_DNA"/>
</dbReference>
<protein>
    <submittedName>
        <fullName evidence="1">Uncharacterized protein</fullName>
    </submittedName>
</protein>
<keyword evidence="2" id="KW-1185">Reference proteome</keyword>
<reference evidence="1 2" key="1">
    <citation type="submission" date="2020-09" db="EMBL/GenBank/DDBJ databases">
        <title>De no assembly of potato wild relative species, Solanum commersonii.</title>
        <authorList>
            <person name="Cho K."/>
        </authorList>
    </citation>
    <scope>NUCLEOTIDE SEQUENCE [LARGE SCALE GENOMIC DNA]</scope>
    <source>
        <strain evidence="1">LZ3.2</strain>
        <tissue evidence="1">Leaf</tissue>
    </source>
</reference>
<dbReference type="AlphaFoldDB" id="A0A9J6ABW1"/>
<proteinExistence type="predicted"/>